<organism evidence="1 2">
    <name type="scientific">Alligator mississippiensis</name>
    <name type="common">American alligator</name>
    <dbReference type="NCBI Taxonomy" id="8496"/>
    <lineage>
        <taxon>Eukaryota</taxon>
        <taxon>Metazoa</taxon>
        <taxon>Chordata</taxon>
        <taxon>Craniata</taxon>
        <taxon>Vertebrata</taxon>
        <taxon>Euteleostomi</taxon>
        <taxon>Archelosauria</taxon>
        <taxon>Archosauria</taxon>
        <taxon>Crocodylia</taxon>
        <taxon>Alligatoridae</taxon>
        <taxon>Alligatorinae</taxon>
        <taxon>Alligator</taxon>
    </lineage>
</organism>
<evidence type="ECO:0000313" key="2">
    <source>
        <dbReference type="Proteomes" id="UP000050525"/>
    </source>
</evidence>
<reference evidence="1 2" key="1">
    <citation type="journal article" date="2012" name="Genome Biol.">
        <title>Sequencing three crocodilian genomes to illuminate the evolution of archosaurs and amniotes.</title>
        <authorList>
            <person name="St John J.A."/>
            <person name="Braun E.L."/>
            <person name="Isberg S.R."/>
            <person name="Miles L.G."/>
            <person name="Chong A.Y."/>
            <person name="Gongora J."/>
            <person name="Dalzell P."/>
            <person name="Moran C."/>
            <person name="Bed'hom B."/>
            <person name="Abzhanov A."/>
            <person name="Burgess S.C."/>
            <person name="Cooksey A.M."/>
            <person name="Castoe T.A."/>
            <person name="Crawford N.G."/>
            <person name="Densmore L.D."/>
            <person name="Drew J.C."/>
            <person name="Edwards S.V."/>
            <person name="Faircloth B.C."/>
            <person name="Fujita M.K."/>
            <person name="Greenwold M.J."/>
            <person name="Hoffmann F.G."/>
            <person name="Howard J.M."/>
            <person name="Iguchi T."/>
            <person name="Janes D.E."/>
            <person name="Khan S.Y."/>
            <person name="Kohno S."/>
            <person name="de Koning A.J."/>
            <person name="Lance S.L."/>
            <person name="McCarthy F.M."/>
            <person name="McCormack J.E."/>
            <person name="Merchant M.E."/>
            <person name="Peterson D.G."/>
            <person name="Pollock D.D."/>
            <person name="Pourmand N."/>
            <person name="Raney B.J."/>
            <person name="Roessler K.A."/>
            <person name="Sanford J.R."/>
            <person name="Sawyer R.H."/>
            <person name="Schmidt C.J."/>
            <person name="Triplett E.W."/>
            <person name="Tuberville T.D."/>
            <person name="Venegas-Anaya M."/>
            <person name="Howard J.T."/>
            <person name="Jarvis E.D."/>
            <person name="Guillette L.J.Jr."/>
            <person name="Glenn T.C."/>
            <person name="Green R.E."/>
            <person name="Ray D.A."/>
        </authorList>
    </citation>
    <scope>NUCLEOTIDE SEQUENCE [LARGE SCALE GENOMIC DNA]</scope>
    <source>
        <strain evidence="1">KSC_2009_1</strain>
    </source>
</reference>
<dbReference type="EMBL" id="AKHW03001210">
    <property type="protein sequence ID" value="KYO43321.1"/>
    <property type="molecule type" value="Genomic_DNA"/>
</dbReference>
<gene>
    <name evidence="1" type="ORF">Y1Q_0017602</name>
</gene>
<sequence>MMANGRSHCPKIHLVVVRNGLVELFGITCGQHVSWTSYGKPQSSGHEHFDQADAMTSGRPSDDACAYVNLPSCLN</sequence>
<proteinExistence type="predicted"/>
<evidence type="ECO:0000313" key="1">
    <source>
        <dbReference type="EMBL" id="KYO43321.1"/>
    </source>
</evidence>
<dbReference type="Proteomes" id="UP000050525">
    <property type="component" value="Unassembled WGS sequence"/>
</dbReference>
<protein>
    <submittedName>
        <fullName evidence="1">Uncharacterized protein</fullName>
    </submittedName>
</protein>
<comment type="caution">
    <text evidence="1">The sequence shown here is derived from an EMBL/GenBank/DDBJ whole genome shotgun (WGS) entry which is preliminary data.</text>
</comment>
<dbReference type="AlphaFoldDB" id="A0A151P2N0"/>
<keyword evidence="2" id="KW-1185">Reference proteome</keyword>
<name>A0A151P2N0_ALLMI</name>
<accession>A0A151P2N0</accession>